<keyword evidence="3" id="KW-0808">Transferase</keyword>
<keyword evidence="2" id="KW-0723">Serine/threonine-protein kinase</keyword>
<accession>A0A1L9VUC6</accession>
<dbReference type="InterPro" id="IPR053235">
    <property type="entry name" value="Ser_Thr_kinase"/>
</dbReference>
<name>A0A1L9VUC6_ASPGL</name>
<dbReference type="SMART" id="SM00220">
    <property type="entry name" value="S_TKc"/>
    <property type="match status" value="1"/>
</dbReference>
<dbReference type="STRING" id="1160497.A0A1L9VUC6"/>
<dbReference type="EMBL" id="KV878891">
    <property type="protein sequence ID" value="OJJ87487.1"/>
    <property type="molecule type" value="Genomic_DNA"/>
</dbReference>
<proteinExistence type="predicted"/>
<evidence type="ECO:0000256" key="4">
    <source>
        <dbReference type="ARBA" id="ARBA00022741"/>
    </source>
</evidence>
<dbReference type="EC" id="2.7.11.1" evidence="1"/>
<comment type="catalytic activity">
    <reaction evidence="8">
        <text>L-seryl-[protein] + ATP = O-phospho-L-seryl-[protein] + ADP + H(+)</text>
        <dbReference type="Rhea" id="RHEA:17989"/>
        <dbReference type="Rhea" id="RHEA-COMP:9863"/>
        <dbReference type="Rhea" id="RHEA-COMP:11604"/>
        <dbReference type="ChEBI" id="CHEBI:15378"/>
        <dbReference type="ChEBI" id="CHEBI:29999"/>
        <dbReference type="ChEBI" id="CHEBI:30616"/>
        <dbReference type="ChEBI" id="CHEBI:83421"/>
        <dbReference type="ChEBI" id="CHEBI:456216"/>
        <dbReference type="EC" id="2.7.11.1"/>
    </reaction>
</comment>
<protein>
    <recommendedName>
        <fullName evidence="1">non-specific serine/threonine protein kinase</fullName>
        <ecNumber evidence="1">2.7.11.1</ecNumber>
    </recommendedName>
</protein>
<reference evidence="11" key="1">
    <citation type="journal article" date="2017" name="Genome Biol.">
        <title>Comparative genomics reveals high biological diversity and specific adaptations in the industrially and medically important fungal genus Aspergillus.</title>
        <authorList>
            <person name="de Vries R.P."/>
            <person name="Riley R."/>
            <person name="Wiebenga A."/>
            <person name="Aguilar-Osorio G."/>
            <person name="Amillis S."/>
            <person name="Uchima C.A."/>
            <person name="Anderluh G."/>
            <person name="Asadollahi M."/>
            <person name="Askin M."/>
            <person name="Barry K."/>
            <person name="Battaglia E."/>
            <person name="Bayram O."/>
            <person name="Benocci T."/>
            <person name="Braus-Stromeyer S.A."/>
            <person name="Caldana C."/>
            <person name="Canovas D."/>
            <person name="Cerqueira G.C."/>
            <person name="Chen F."/>
            <person name="Chen W."/>
            <person name="Choi C."/>
            <person name="Clum A."/>
            <person name="Dos Santos R.A."/>
            <person name="Damasio A.R."/>
            <person name="Diallinas G."/>
            <person name="Emri T."/>
            <person name="Fekete E."/>
            <person name="Flipphi M."/>
            <person name="Freyberg S."/>
            <person name="Gallo A."/>
            <person name="Gournas C."/>
            <person name="Habgood R."/>
            <person name="Hainaut M."/>
            <person name="Harispe M.L."/>
            <person name="Henrissat B."/>
            <person name="Hilden K.S."/>
            <person name="Hope R."/>
            <person name="Hossain A."/>
            <person name="Karabika E."/>
            <person name="Karaffa L."/>
            <person name="Karanyi Z."/>
            <person name="Krasevec N."/>
            <person name="Kuo A."/>
            <person name="Kusch H."/>
            <person name="LaButti K."/>
            <person name="Lagendijk E.L."/>
            <person name="Lapidus A."/>
            <person name="Levasseur A."/>
            <person name="Lindquist E."/>
            <person name="Lipzen A."/>
            <person name="Logrieco A.F."/>
            <person name="MacCabe A."/>
            <person name="Maekelae M.R."/>
            <person name="Malavazi I."/>
            <person name="Melin P."/>
            <person name="Meyer V."/>
            <person name="Mielnichuk N."/>
            <person name="Miskei M."/>
            <person name="Molnar A.P."/>
            <person name="Mule G."/>
            <person name="Ngan C.Y."/>
            <person name="Orejas M."/>
            <person name="Orosz E."/>
            <person name="Ouedraogo J.P."/>
            <person name="Overkamp K.M."/>
            <person name="Park H.-S."/>
            <person name="Perrone G."/>
            <person name="Piumi F."/>
            <person name="Punt P.J."/>
            <person name="Ram A.F."/>
            <person name="Ramon A."/>
            <person name="Rauscher S."/>
            <person name="Record E."/>
            <person name="Riano-Pachon D.M."/>
            <person name="Robert V."/>
            <person name="Roehrig J."/>
            <person name="Ruller R."/>
            <person name="Salamov A."/>
            <person name="Salih N.S."/>
            <person name="Samson R.A."/>
            <person name="Sandor E."/>
            <person name="Sanguinetti M."/>
            <person name="Schuetze T."/>
            <person name="Sepcic K."/>
            <person name="Shelest E."/>
            <person name="Sherlock G."/>
            <person name="Sophianopoulou V."/>
            <person name="Squina F.M."/>
            <person name="Sun H."/>
            <person name="Susca A."/>
            <person name="Todd R.B."/>
            <person name="Tsang A."/>
            <person name="Unkles S.E."/>
            <person name="van de Wiele N."/>
            <person name="van Rossen-Uffink D."/>
            <person name="Oliveira J.V."/>
            <person name="Vesth T.C."/>
            <person name="Visser J."/>
            <person name="Yu J.-H."/>
            <person name="Zhou M."/>
            <person name="Andersen M.R."/>
            <person name="Archer D.B."/>
            <person name="Baker S.E."/>
            <person name="Benoit I."/>
            <person name="Brakhage A.A."/>
            <person name="Braus G.H."/>
            <person name="Fischer R."/>
            <person name="Frisvad J.C."/>
            <person name="Goldman G.H."/>
            <person name="Houbraken J."/>
            <person name="Oakley B."/>
            <person name="Pocsi I."/>
            <person name="Scazzocchio C."/>
            <person name="Seiboth B."/>
            <person name="vanKuyk P.A."/>
            <person name="Wortman J."/>
            <person name="Dyer P.S."/>
            <person name="Grigoriev I.V."/>
        </authorList>
    </citation>
    <scope>NUCLEOTIDE SEQUENCE [LARGE SCALE GENOMIC DNA]</scope>
    <source>
        <strain evidence="11">CBS 516.65</strain>
    </source>
</reference>
<evidence type="ECO:0000259" key="9">
    <source>
        <dbReference type="PROSITE" id="PS50011"/>
    </source>
</evidence>
<dbReference type="GO" id="GO:0004674">
    <property type="term" value="F:protein serine/threonine kinase activity"/>
    <property type="evidence" value="ECO:0007669"/>
    <property type="project" value="UniProtKB-KW"/>
</dbReference>
<dbReference type="Pfam" id="PF00069">
    <property type="entry name" value="Pkinase"/>
    <property type="match status" value="1"/>
</dbReference>
<evidence type="ECO:0000256" key="3">
    <source>
        <dbReference type="ARBA" id="ARBA00022679"/>
    </source>
</evidence>
<keyword evidence="5" id="KW-0418">Kinase</keyword>
<dbReference type="GeneID" id="34465057"/>
<feature type="domain" description="Protein kinase" evidence="9">
    <location>
        <begin position="1"/>
        <end position="296"/>
    </location>
</feature>
<dbReference type="GO" id="GO:0005737">
    <property type="term" value="C:cytoplasm"/>
    <property type="evidence" value="ECO:0007669"/>
    <property type="project" value="TreeGrafter"/>
</dbReference>
<keyword evidence="6" id="KW-0067">ATP-binding</keyword>
<organism evidence="10 11">
    <name type="scientific">Aspergillus glaucus CBS 516.65</name>
    <dbReference type="NCBI Taxonomy" id="1160497"/>
    <lineage>
        <taxon>Eukaryota</taxon>
        <taxon>Fungi</taxon>
        <taxon>Dikarya</taxon>
        <taxon>Ascomycota</taxon>
        <taxon>Pezizomycotina</taxon>
        <taxon>Eurotiomycetes</taxon>
        <taxon>Eurotiomycetidae</taxon>
        <taxon>Eurotiales</taxon>
        <taxon>Aspergillaceae</taxon>
        <taxon>Aspergillus</taxon>
        <taxon>Aspergillus subgen. Aspergillus</taxon>
    </lineage>
</organism>
<dbReference type="AlphaFoldDB" id="A0A1L9VUC6"/>
<dbReference type="RefSeq" id="XP_022404176.1">
    <property type="nucleotide sequence ID" value="XM_022548797.1"/>
</dbReference>
<evidence type="ECO:0000256" key="7">
    <source>
        <dbReference type="ARBA" id="ARBA00047899"/>
    </source>
</evidence>
<gene>
    <name evidence="10" type="ORF">ASPGLDRAFT_64598</name>
</gene>
<evidence type="ECO:0000256" key="1">
    <source>
        <dbReference type="ARBA" id="ARBA00012513"/>
    </source>
</evidence>
<dbReference type="PANTHER" id="PTHR24361:SF433">
    <property type="entry name" value="PROTEIN KINASE DOMAIN-CONTAINING PROTEIN"/>
    <property type="match status" value="1"/>
</dbReference>
<evidence type="ECO:0000256" key="2">
    <source>
        <dbReference type="ARBA" id="ARBA00022527"/>
    </source>
</evidence>
<evidence type="ECO:0000256" key="6">
    <source>
        <dbReference type="ARBA" id="ARBA00022840"/>
    </source>
</evidence>
<evidence type="ECO:0000313" key="11">
    <source>
        <dbReference type="Proteomes" id="UP000184300"/>
    </source>
</evidence>
<dbReference type="OrthoDB" id="4062651at2759"/>
<dbReference type="GO" id="GO:0005524">
    <property type="term" value="F:ATP binding"/>
    <property type="evidence" value="ECO:0007669"/>
    <property type="project" value="UniProtKB-KW"/>
</dbReference>
<evidence type="ECO:0000313" key="10">
    <source>
        <dbReference type="EMBL" id="OJJ87487.1"/>
    </source>
</evidence>
<dbReference type="InterPro" id="IPR000719">
    <property type="entry name" value="Prot_kinase_dom"/>
</dbReference>
<dbReference type="SUPFAM" id="SSF56112">
    <property type="entry name" value="Protein kinase-like (PK-like)"/>
    <property type="match status" value="1"/>
</dbReference>
<dbReference type="InterPro" id="IPR011009">
    <property type="entry name" value="Kinase-like_dom_sf"/>
</dbReference>
<dbReference type="Proteomes" id="UP000184300">
    <property type="component" value="Unassembled WGS sequence"/>
</dbReference>
<dbReference type="VEuPathDB" id="FungiDB:ASPGLDRAFT_64598"/>
<dbReference type="Gene3D" id="1.10.510.10">
    <property type="entry name" value="Transferase(Phosphotransferase) domain 1"/>
    <property type="match status" value="1"/>
</dbReference>
<dbReference type="PANTHER" id="PTHR24361">
    <property type="entry name" value="MITOGEN-ACTIVATED KINASE KINASE KINASE"/>
    <property type="match status" value="1"/>
</dbReference>
<keyword evidence="11" id="KW-1185">Reference proteome</keyword>
<comment type="catalytic activity">
    <reaction evidence="7">
        <text>L-threonyl-[protein] + ATP = O-phospho-L-threonyl-[protein] + ADP + H(+)</text>
        <dbReference type="Rhea" id="RHEA:46608"/>
        <dbReference type="Rhea" id="RHEA-COMP:11060"/>
        <dbReference type="Rhea" id="RHEA-COMP:11605"/>
        <dbReference type="ChEBI" id="CHEBI:15378"/>
        <dbReference type="ChEBI" id="CHEBI:30013"/>
        <dbReference type="ChEBI" id="CHEBI:30616"/>
        <dbReference type="ChEBI" id="CHEBI:61977"/>
        <dbReference type="ChEBI" id="CHEBI:456216"/>
        <dbReference type="EC" id="2.7.11.1"/>
    </reaction>
</comment>
<evidence type="ECO:0000256" key="5">
    <source>
        <dbReference type="ARBA" id="ARBA00022777"/>
    </source>
</evidence>
<sequence length="299" mass="34623">MFTSANLVVTNYKIQRIFQEETFPPRLVCLATVDDQKFILKYIHPVNFEDLQSIDNRLRGANHVRLSQDTIPEKSMFVFEYFADHLLHLTQKDLPLEVIKRILRDALRGIAELHDRDIVHTDSKADNVFIDWRDHHGKIKLERVQLGDLEDAVHIPPESHMIGKQAGNWMWRSPEAHANGPVNKPSDIFSFVLVCIFALHKRVIFAAGEEELEEGIDPPGHYEDGLNSFLKRLGNEIPWVRVFEVLRDGFNKENPRRPFSLWKGVDNDFKSLICAMTNFDPERRITAHGALAHKWFEGI</sequence>
<evidence type="ECO:0000256" key="8">
    <source>
        <dbReference type="ARBA" id="ARBA00048679"/>
    </source>
</evidence>
<keyword evidence="4" id="KW-0547">Nucleotide-binding</keyword>
<dbReference type="PROSITE" id="PS50011">
    <property type="entry name" value="PROTEIN_KINASE_DOM"/>
    <property type="match status" value="1"/>
</dbReference>